<evidence type="ECO:0000259" key="2">
    <source>
        <dbReference type="Pfam" id="PF03372"/>
    </source>
</evidence>
<dbReference type="SUPFAM" id="SSF56219">
    <property type="entry name" value="DNase I-like"/>
    <property type="match status" value="1"/>
</dbReference>
<accession>A0ABM0YXK5</accession>
<dbReference type="Proteomes" id="UP000694864">
    <property type="component" value="Chromosome 4"/>
</dbReference>
<reference evidence="5" key="2">
    <citation type="submission" date="2025-08" db="UniProtKB">
        <authorList>
            <consortium name="RefSeq"/>
        </authorList>
    </citation>
    <scope>IDENTIFICATION</scope>
    <source>
        <tissue evidence="5">Leaf</tissue>
    </source>
</reference>
<dbReference type="InterPro" id="IPR040256">
    <property type="entry name" value="At4g02000-like"/>
</dbReference>
<sequence length="597" mass="66228">MGQSCQNPLQDATEKGTPYILPSGEVCVKIPNSVIESNRKSWDFFVLGQFYSDPPSKGTLHNIVNGIWSKHYKDISVSKLDGNAFLFRIPNASTRNHVIAQRLWQIEGQTMFVTKWEPGVIPKKPELSSAPIWLELQNVPLQFFNEEGLEYVAGLVGEPKFLHPSTANKTNLEVARVFTIIDPGKPLPEAVNVQFASGEIARVLVSSPRMPPVCSHCKGIGNTIKRCSSAPITCPTCKSTTHSPESCPRLKEPNAKRRQQKKHPKPQPNQGTPLPGQGAKMGEPSGLSVQSKVTNTHSSDGTVSEVEADSSDTFSSDSGGACGDEYDEKFQVALSKRKRKVHHRSGFKKWIRGTKSLFGGLIETHVKQEKMKKFVNNLLPGWCFDENYGFSDLGKIWIMWDPSVQVVVLSKSLQMVTSEVLLPEAKDKIIVSIIYASNDEGQRKELWAELVSITNSQLMLNKPWIVLGDFNQTLNPDEHSSPATLNVDPKTRDFRDCLLEADLSDMTFKGSTFTWWNKSKTRLIAKKLDRVLVNSHWFTVYPASFAVFGEPGFSDHASCGVTLDTGTIKEKRPFSVLQLPPSKPILSSACGGQLVFL</sequence>
<gene>
    <name evidence="5" type="primary">LOC104784120</name>
</gene>
<feature type="domain" description="Endonuclease/exonuclease/phosphatase" evidence="2">
    <location>
        <begin position="338"/>
        <end position="556"/>
    </location>
</feature>
<dbReference type="RefSeq" id="XP_010507487.1">
    <property type="nucleotide sequence ID" value="XM_010509185.1"/>
</dbReference>
<dbReference type="PANTHER" id="PTHR31286:SF55">
    <property type="entry name" value="DUF4283 DOMAIN-CONTAINING PROTEIN"/>
    <property type="match status" value="1"/>
</dbReference>
<protein>
    <submittedName>
        <fullName evidence="5">Uncharacterized protein LOC104784120</fullName>
    </submittedName>
</protein>
<feature type="compositionally biased region" description="Polar residues" evidence="1">
    <location>
        <begin position="287"/>
        <end position="302"/>
    </location>
</feature>
<dbReference type="GeneID" id="104784120"/>
<dbReference type="InterPro" id="IPR036691">
    <property type="entry name" value="Endo/exonu/phosph_ase_sf"/>
</dbReference>
<reference evidence="4" key="1">
    <citation type="journal article" date="2014" name="Nat. Commun.">
        <title>The emerging biofuel crop Camelina sativa retains a highly undifferentiated hexaploid genome structure.</title>
        <authorList>
            <person name="Kagale S."/>
            <person name="Koh C."/>
            <person name="Nixon J."/>
            <person name="Bollina V."/>
            <person name="Clarke W.E."/>
            <person name="Tuteja R."/>
            <person name="Spillane C."/>
            <person name="Robinson S.J."/>
            <person name="Links M.G."/>
            <person name="Clarke C."/>
            <person name="Higgins E.E."/>
            <person name="Huebert T."/>
            <person name="Sharpe A.G."/>
            <person name="Parkin I.A."/>
        </authorList>
    </citation>
    <scope>NUCLEOTIDE SEQUENCE [LARGE SCALE GENOMIC DNA]</scope>
    <source>
        <strain evidence="4">cv. DH55</strain>
    </source>
</reference>
<name>A0ABM0YXK5_CAMSA</name>
<dbReference type="Gene3D" id="3.60.10.10">
    <property type="entry name" value="Endonuclease/exonuclease/phosphatase"/>
    <property type="match status" value="1"/>
</dbReference>
<dbReference type="InterPro" id="IPR025558">
    <property type="entry name" value="DUF4283"/>
</dbReference>
<feature type="compositionally biased region" description="Basic residues" evidence="1">
    <location>
        <begin position="256"/>
        <end position="265"/>
    </location>
</feature>
<feature type="region of interest" description="Disordered" evidence="1">
    <location>
        <begin position="236"/>
        <end position="320"/>
    </location>
</feature>
<feature type="domain" description="DUF4283" evidence="3">
    <location>
        <begin position="40"/>
        <end position="123"/>
    </location>
</feature>
<evidence type="ECO:0000313" key="5">
    <source>
        <dbReference type="RefSeq" id="XP_010507487.1"/>
    </source>
</evidence>
<dbReference type="InterPro" id="IPR005135">
    <property type="entry name" value="Endo/exonuclease/phosphatase"/>
</dbReference>
<evidence type="ECO:0000259" key="3">
    <source>
        <dbReference type="Pfam" id="PF14111"/>
    </source>
</evidence>
<dbReference type="Pfam" id="PF03372">
    <property type="entry name" value="Exo_endo_phos"/>
    <property type="match status" value="1"/>
</dbReference>
<dbReference type="Pfam" id="PF14111">
    <property type="entry name" value="DUF4283"/>
    <property type="match status" value="1"/>
</dbReference>
<proteinExistence type="predicted"/>
<evidence type="ECO:0000313" key="4">
    <source>
        <dbReference type="Proteomes" id="UP000694864"/>
    </source>
</evidence>
<keyword evidence="4" id="KW-1185">Reference proteome</keyword>
<dbReference type="PANTHER" id="PTHR31286">
    <property type="entry name" value="GLYCINE-RICH CELL WALL STRUCTURAL PROTEIN 1.8-LIKE"/>
    <property type="match status" value="1"/>
</dbReference>
<evidence type="ECO:0000256" key="1">
    <source>
        <dbReference type="SAM" id="MobiDB-lite"/>
    </source>
</evidence>
<organism evidence="4 5">
    <name type="scientific">Camelina sativa</name>
    <name type="common">False flax</name>
    <name type="synonym">Myagrum sativum</name>
    <dbReference type="NCBI Taxonomy" id="90675"/>
    <lineage>
        <taxon>Eukaryota</taxon>
        <taxon>Viridiplantae</taxon>
        <taxon>Streptophyta</taxon>
        <taxon>Embryophyta</taxon>
        <taxon>Tracheophyta</taxon>
        <taxon>Spermatophyta</taxon>
        <taxon>Magnoliopsida</taxon>
        <taxon>eudicotyledons</taxon>
        <taxon>Gunneridae</taxon>
        <taxon>Pentapetalae</taxon>
        <taxon>rosids</taxon>
        <taxon>malvids</taxon>
        <taxon>Brassicales</taxon>
        <taxon>Brassicaceae</taxon>
        <taxon>Camelineae</taxon>
        <taxon>Camelina</taxon>
    </lineage>
</organism>